<dbReference type="EMBL" id="CP110232">
    <property type="protein sequence ID" value="WEG73565.1"/>
    <property type="molecule type" value="Genomic_DNA"/>
</dbReference>
<dbReference type="InterPro" id="IPR018604">
    <property type="entry name" value="YycI-like"/>
</dbReference>
<sequence length="272" mass="31346">MDFKRIELIFLCAFLSLNLFLCYSYYQGKINQAQNTEVNSVATIETRLTSDKISFPKKLSEDVSEGYYLSAAATDFTEIEHDYTPKESQNKYTFGMAFSTPEKISNKLSDKEWLSFIKENPQIALGKDYKSVHKLTDNKEVRTFSQIYEELPFNDETSELVLEEVEESKGSLLVTGFMQSHLSEIEPLREKQELITEKEAIDTLYMGNKIPYEGSILQTQLAYTRIFTIRGKNVYVPAWFVLIKDNKKNVHMERVNAFANSIISPNVSEVKK</sequence>
<dbReference type="Proteomes" id="UP001179647">
    <property type="component" value="Chromosome"/>
</dbReference>
<dbReference type="Pfam" id="PF09648">
    <property type="entry name" value="YycI"/>
    <property type="match status" value="1"/>
</dbReference>
<keyword evidence="3" id="KW-1185">Reference proteome</keyword>
<protein>
    <submittedName>
        <fullName evidence="2">Two-component system regulatory protein YycI</fullName>
    </submittedName>
</protein>
<dbReference type="AlphaFoldDB" id="A0AAF0CV84"/>
<accession>A0AAF0CV84</accession>
<organism evidence="2 3">
    <name type="scientific">Vagococcus intermedius</name>
    <dbReference type="NCBI Taxonomy" id="2991418"/>
    <lineage>
        <taxon>Bacteria</taxon>
        <taxon>Bacillati</taxon>
        <taxon>Bacillota</taxon>
        <taxon>Bacilli</taxon>
        <taxon>Lactobacillales</taxon>
        <taxon>Enterococcaceae</taxon>
        <taxon>Vagococcus</taxon>
    </lineage>
</organism>
<reference evidence="2" key="1">
    <citation type="submission" date="2022-10" db="EMBL/GenBank/DDBJ databases">
        <title>Vagococcus sp. isolated from poultry meat.</title>
        <authorList>
            <person name="Johansson P."/>
            <person name="Bjorkroth J."/>
        </authorList>
    </citation>
    <scope>NUCLEOTIDE SEQUENCE</scope>
    <source>
        <strain evidence="2">STAA11</strain>
    </source>
</reference>
<evidence type="ECO:0000259" key="1">
    <source>
        <dbReference type="Pfam" id="PF09648"/>
    </source>
</evidence>
<evidence type="ECO:0000313" key="3">
    <source>
        <dbReference type="Proteomes" id="UP001179647"/>
    </source>
</evidence>
<dbReference type="RefSeq" id="WP_275469364.1">
    <property type="nucleotide sequence ID" value="NZ_CP110232.1"/>
</dbReference>
<gene>
    <name evidence="2" type="ORF">OL234_01260</name>
</gene>
<dbReference type="KEGG" id="vie:OL234_01260"/>
<dbReference type="GO" id="GO:0016020">
    <property type="term" value="C:membrane"/>
    <property type="evidence" value="ECO:0007669"/>
    <property type="project" value="InterPro"/>
</dbReference>
<name>A0AAF0CV84_9ENTE</name>
<dbReference type="Gene3D" id="2.40.128.690">
    <property type="entry name" value="YycH protein, domain 3-like"/>
    <property type="match status" value="1"/>
</dbReference>
<proteinExistence type="predicted"/>
<evidence type="ECO:0000313" key="2">
    <source>
        <dbReference type="EMBL" id="WEG73565.1"/>
    </source>
</evidence>
<feature type="domain" description="Regulatory protein YycH-like" evidence="1">
    <location>
        <begin position="32"/>
        <end position="258"/>
    </location>
</feature>